<evidence type="ECO:0000313" key="2">
    <source>
        <dbReference type="EMBL" id="TVZ05727.1"/>
    </source>
</evidence>
<evidence type="ECO:0000256" key="1">
    <source>
        <dbReference type="SAM" id="MobiDB-lite"/>
    </source>
</evidence>
<gene>
    <name evidence="2" type="ORF">EAS64_14645</name>
</gene>
<comment type="caution">
    <text evidence="2">The sequence shown here is derived from an EMBL/GenBank/DDBJ whole genome shotgun (WGS) entry which is preliminary data.</text>
</comment>
<organism evidence="2 3">
    <name type="scientific">Trebonia kvetii</name>
    <dbReference type="NCBI Taxonomy" id="2480626"/>
    <lineage>
        <taxon>Bacteria</taxon>
        <taxon>Bacillati</taxon>
        <taxon>Actinomycetota</taxon>
        <taxon>Actinomycetes</taxon>
        <taxon>Streptosporangiales</taxon>
        <taxon>Treboniaceae</taxon>
        <taxon>Trebonia</taxon>
    </lineage>
</organism>
<dbReference type="AlphaFoldDB" id="A0A6P2C451"/>
<evidence type="ECO:0000313" key="3">
    <source>
        <dbReference type="Proteomes" id="UP000460272"/>
    </source>
</evidence>
<reference evidence="2 3" key="1">
    <citation type="submission" date="2018-11" db="EMBL/GenBank/DDBJ databases">
        <title>Trebonia kvetii gen.nov., sp.nov., a novel acidophilic actinobacterium, and proposal of the new actinobacterial family Treboniaceae fam. nov.</title>
        <authorList>
            <person name="Rapoport D."/>
            <person name="Sagova-Mareckova M."/>
            <person name="Sedlacek I."/>
            <person name="Provaznik J."/>
            <person name="Kralova S."/>
            <person name="Pavlinic D."/>
            <person name="Benes V."/>
            <person name="Kopecky J."/>
        </authorList>
    </citation>
    <scope>NUCLEOTIDE SEQUENCE [LARGE SCALE GENOMIC DNA]</scope>
    <source>
        <strain evidence="2 3">15Tr583</strain>
    </source>
</reference>
<dbReference type="RefSeq" id="WP_145853427.1">
    <property type="nucleotide sequence ID" value="NZ_RPFW01000002.1"/>
</dbReference>
<keyword evidence="3" id="KW-1185">Reference proteome</keyword>
<name>A0A6P2C451_9ACTN</name>
<feature type="region of interest" description="Disordered" evidence="1">
    <location>
        <begin position="83"/>
        <end position="108"/>
    </location>
</feature>
<accession>A0A6P2C451</accession>
<dbReference type="EMBL" id="RPFW01000002">
    <property type="protein sequence ID" value="TVZ05727.1"/>
    <property type="molecule type" value="Genomic_DNA"/>
</dbReference>
<proteinExistence type="predicted"/>
<dbReference type="Proteomes" id="UP000460272">
    <property type="component" value="Unassembled WGS sequence"/>
</dbReference>
<dbReference type="OrthoDB" id="5505478at2"/>
<sequence>MTGTIGYDDLRADTVRQVAKLMAAAAITAPKSGGQLFLAGKPGFMETVIADDPGTRQDLAAWMRARGKERRERIWFRDADAVDARPSRSMQRTRPWPPARRSATPTSC</sequence>
<protein>
    <submittedName>
        <fullName evidence="2">Uncharacterized protein</fullName>
    </submittedName>
</protein>